<dbReference type="EMBL" id="BMAC01000229">
    <property type="protein sequence ID" value="GFP90879.1"/>
    <property type="molecule type" value="Genomic_DNA"/>
</dbReference>
<name>A0A830BWX3_9LAMI</name>
<protein>
    <submittedName>
        <fullName evidence="1">Uncharacterized protein</fullName>
    </submittedName>
</protein>
<sequence>MNGVVEVRRKPITVVSVVASVFEFRSMVASADKVTLFFIFPLHSSLKPCSLNSLIGFTGNIAYQASLSCNYFELMV</sequence>
<reference evidence="1" key="1">
    <citation type="submission" date="2020-07" db="EMBL/GenBank/DDBJ databases">
        <title>Ethylene signaling mediates host invasion by parasitic plants.</title>
        <authorList>
            <person name="Yoshida S."/>
        </authorList>
    </citation>
    <scope>NUCLEOTIDE SEQUENCE</scope>
    <source>
        <strain evidence="1">Okayama</strain>
    </source>
</reference>
<dbReference type="AlphaFoldDB" id="A0A830BWX3"/>
<evidence type="ECO:0000313" key="2">
    <source>
        <dbReference type="Proteomes" id="UP000653305"/>
    </source>
</evidence>
<proteinExistence type="predicted"/>
<accession>A0A830BWX3</accession>
<gene>
    <name evidence="1" type="ORF">PHJA_001231800</name>
</gene>
<dbReference type="Proteomes" id="UP000653305">
    <property type="component" value="Unassembled WGS sequence"/>
</dbReference>
<keyword evidence="2" id="KW-1185">Reference proteome</keyword>
<organism evidence="1 2">
    <name type="scientific">Phtheirospermum japonicum</name>
    <dbReference type="NCBI Taxonomy" id="374723"/>
    <lineage>
        <taxon>Eukaryota</taxon>
        <taxon>Viridiplantae</taxon>
        <taxon>Streptophyta</taxon>
        <taxon>Embryophyta</taxon>
        <taxon>Tracheophyta</taxon>
        <taxon>Spermatophyta</taxon>
        <taxon>Magnoliopsida</taxon>
        <taxon>eudicotyledons</taxon>
        <taxon>Gunneridae</taxon>
        <taxon>Pentapetalae</taxon>
        <taxon>asterids</taxon>
        <taxon>lamiids</taxon>
        <taxon>Lamiales</taxon>
        <taxon>Orobanchaceae</taxon>
        <taxon>Orobanchaceae incertae sedis</taxon>
        <taxon>Phtheirospermum</taxon>
    </lineage>
</organism>
<evidence type="ECO:0000313" key="1">
    <source>
        <dbReference type="EMBL" id="GFP90879.1"/>
    </source>
</evidence>
<comment type="caution">
    <text evidence="1">The sequence shown here is derived from an EMBL/GenBank/DDBJ whole genome shotgun (WGS) entry which is preliminary data.</text>
</comment>